<accession>A0ABX8D3A5</accession>
<proteinExistence type="predicted"/>
<reference evidence="2 3" key="1">
    <citation type="submission" date="2021-05" db="EMBL/GenBank/DDBJ databases">
        <title>Novel species in genus Cellulomonas.</title>
        <authorList>
            <person name="Zhang G."/>
        </authorList>
    </citation>
    <scope>NUCLEOTIDE SEQUENCE [LARGE SCALE GENOMIC DNA]</scope>
    <source>
        <strain evidence="3">zg-ZUI222</strain>
    </source>
</reference>
<feature type="transmembrane region" description="Helical" evidence="1">
    <location>
        <begin position="16"/>
        <end position="35"/>
    </location>
</feature>
<feature type="transmembrane region" description="Helical" evidence="1">
    <location>
        <begin position="55"/>
        <end position="73"/>
    </location>
</feature>
<protein>
    <submittedName>
        <fullName evidence="2">Uncharacterized protein</fullName>
    </submittedName>
</protein>
<keyword evidence="1" id="KW-0812">Transmembrane</keyword>
<organism evidence="2 3">
    <name type="scientific">Cellulomonas wangleii</name>
    <dbReference type="NCBI Taxonomy" id="2816956"/>
    <lineage>
        <taxon>Bacteria</taxon>
        <taxon>Bacillati</taxon>
        <taxon>Actinomycetota</taxon>
        <taxon>Actinomycetes</taxon>
        <taxon>Micrococcales</taxon>
        <taxon>Cellulomonadaceae</taxon>
        <taxon>Cellulomonas</taxon>
    </lineage>
</organism>
<sequence length="141" mass="14509">MTTTPDHPAAGPGRAAARYALVAALTAACWFAWLGWDTQYRTDPVTGDVTGPYEAWQVVGCVVSLVAVTVLAVRALGGRRAVATVAVTFTAAWVATQAPRDESGLWLVGALLVLLGTTVGAGVVALVAGAGRRRRARAAHA</sequence>
<dbReference type="Proteomes" id="UP000677804">
    <property type="component" value="Chromosome"/>
</dbReference>
<dbReference type="RefSeq" id="WP_207339482.1">
    <property type="nucleotide sequence ID" value="NZ_CP074405.1"/>
</dbReference>
<gene>
    <name evidence="2" type="ORF">KG103_15975</name>
</gene>
<evidence type="ECO:0000313" key="3">
    <source>
        <dbReference type="Proteomes" id="UP000677804"/>
    </source>
</evidence>
<feature type="transmembrane region" description="Helical" evidence="1">
    <location>
        <begin position="104"/>
        <end position="128"/>
    </location>
</feature>
<keyword evidence="3" id="KW-1185">Reference proteome</keyword>
<name>A0ABX8D3A5_9CELL</name>
<keyword evidence="1" id="KW-0472">Membrane</keyword>
<keyword evidence="1" id="KW-1133">Transmembrane helix</keyword>
<evidence type="ECO:0000313" key="2">
    <source>
        <dbReference type="EMBL" id="QVI61909.1"/>
    </source>
</evidence>
<dbReference type="EMBL" id="CP074405">
    <property type="protein sequence ID" value="QVI61909.1"/>
    <property type="molecule type" value="Genomic_DNA"/>
</dbReference>
<evidence type="ECO:0000256" key="1">
    <source>
        <dbReference type="SAM" id="Phobius"/>
    </source>
</evidence>